<dbReference type="PROSITE" id="PS50005">
    <property type="entry name" value="TPR"/>
    <property type="match status" value="1"/>
</dbReference>
<proteinExistence type="predicted"/>
<dbReference type="eggNOG" id="COG0457">
    <property type="taxonomic scope" value="Bacteria"/>
</dbReference>
<accession>A0A023BTL0</accession>
<dbReference type="InterPro" id="IPR019734">
    <property type="entry name" value="TPR_rpt"/>
</dbReference>
<comment type="caution">
    <text evidence="3">The sequence shown here is derived from an EMBL/GenBank/DDBJ whole genome shotgun (WGS) entry which is preliminary data.</text>
</comment>
<evidence type="ECO:0000256" key="1">
    <source>
        <dbReference type="PROSITE-ProRule" id="PRU00339"/>
    </source>
</evidence>
<organism evidence="3 4">
    <name type="scientific">Aquimarina atlantica</name>
    <dbReference type="NCBI Taxonomy" id="1317122"/>
    <lineage>
        <taxon>Bacteria</taxon>
        <taxon>Pseudomonadati</taxon>
        <taxon>Bacteroidota</taxon>
        <taxon>Flavobacteriia</taxon>
        <taxon>Flavobacteriales</taxon>
        <taxon>Flavobacteriaceae</taxon>
        <taxon>Aquimarina</taxon>
    </lineage>
</organism>
<dbReference type="InterPro" id="IPR008969">
    <property type="entry name" value="CarboxyPept-like_regulatory"/>
</dbReference>
<dbReference type="SUPFAM" id="SSF49464">
    <property type="entry name" value="Carboxypeptidase regulatory domain-like"/>
    <property type="match status" value="1"/>
</dbReference>
<keyword evidence="1" id="KW-0802">TPR repeat</keyword>
<feature type="compositionally biased region" description="Basic residues" evidence="2">
    <location>
        <begin position="234"/>
        <end position="250"/>
    </location>
</feature>
<name>A0A023BTL0_9FLAO</name>
<dbReference type="Pfam" id="PF13715">
    <property type="entry name" value="CarbopepD_reg_2"/>
    <property type="match status" value="1"/>
</dbReference>
<dbReference type="SUPFAM" id="SSF56935">
    <property type="entry name" value="Porins"/>
    <property type="match status" value="1"/>
</dbReference>
<protein>
    <submittedName>
        <fullName evidence="3">Uncharacterized protein</fullName>
    </submittedName>
</protein>
<evidence type="ECO:0000256" key="2">
    <source>
        <dbReference type="SAM" id="MobiDB-lite"/>
    </source>
</evidence>
<evidence type="ECO:0000313" key="4">
    <source>
        <dbReference type="Proteomes" id="UP000023541"/>
    </source>
</evidence>
<dbReference type="EMBL" id="AQRA01000006">
    <property type="protein sequence ID" value="EZH73320.1"/>
    <property type="molecule type" value="Genomic_DNA"/>
</dbReference>
<reference evidence="3 4" key="1">
    <citation type="submission" date="2014-04" db="EMBL/GenBank/DDBJ databases">
        <title>Aquimarina sp. 22II-S11-z7 Genome Sequencing.</title>
        <authorList>
            <person name="Lai Q."/>
        </authorList>
    </citation>
    <scope>NUCLEOTIDE SEQUENCE [LARGE SCALE GENOMIC DNA]</scope>
    <source>
        <strain evidence="3 4">22II-S11-z7</strain>
    </source>
</reference>
<dbReference type="Proteomes" id="UP000023541">
    <property type="component" value="Unassembled WGS sequence"/>
</dbReference>
<dbReference type="eggNOG" id="COG4676">
    <property type="taxonomic scope" value="Bacteria"/>
</dbReference>
<dbReference type="STRING" id="1317122.ATO12_20170"/>
<keyword evidence="4" id="KW-1185">Reference proteome</keyword>
<feature type="repeat" description="TPR" evidence="1">
    <location>
        <begin position="334"/>
        <end position="367"/>
    </location>
</feature>
<feature type="region of interest" description="Disordered" evidence="2">
    <location>
        <begin position="234"/>
        <end position="259"/>
    </location>
</feature>
<dbReference type="Gene3D" id="2.60.40.1120">
    <property type="entry name" value="Carboxypeptidase-like, regulatory domain"/>
    <property type="match status" value="1"/>
</dbReference>
<dbReference type="SUPFAM" id="SSF48452">
    <property type="entry name" value="TPR-like"/>
    <property type="match status" value="1"/>
</dbReference>
<dbReference type="Gene3D" id="1.25.40.10">
    <property type="entry name" value="Tetratricopeptide repeat domain"/>
    <property type="match status" value="1"/>
</dbReference>
<dbReference type="AlphaFoldDB" id="A0A023BTL0"/>
<evidence type="ECO:0000313" key="3">
    <source>
        <dbReference type="EMBL" id="EZH73320.1"/>
    </source>
</evidence>
<sequence length="566" mass="64191">MILGNYAIAFGQSRSNLKEISGYVTYNDSPIENVKVIVKNTDARTTTNKKGYYKIKAADKEVIQFSSVGMKPVEIIVEDVTKRLDITMVDELNELGEVVLKTNKKKNRYGEEEESMITTSYGKIDKKSVSYGRIKKIRGKELTVQGTSLIETLSGIVKYLGIENGRVRIVPNLSLANPEESLAIWDIDGTVYEYPPNLAVGDIDKVTVIKSVSGTTKYGMRGSGGVIVVRTKGAKAKKQKKGKKGRKKKGNQNNYGNGTVPYTAVKSKTPYLAILDTISGNEKIYESYQGLSVNYSETPGFYLDVSEYFKTVKNNDSLSVKVLSEAQDIFKKDPETLKAIAYAYQERGVSQKAVDVYTRLVELRPSYAQSYRDLANAYIENKQYKKAWNMYLQYLRKGNYILEEGIEKIVYSEMAYLYALKRGAAGIIENAEIKGLGLQNSKSDIRLVFEWNTSEAEFAIEFVDPQSRAFNFEHSQEKDGNRIKDEKLRGYSSNEFYLYDLTTGNWFINITYFGNKKNTPSYVKASVYRNWGKINQTKEIKLFKLKRQNYKMGLLKLNSKLSNSDY</sequence>
<dbReference type="InterPro" id="IPR011990">
    <property type="entry name" value="TPR-like_helical_dom_sf"/>
</dbReference>
<gene>
    <name evidence="3" type="ORF">ATO12_20170</name>
</gene>